<organism evidence="8 9">
    <name type="scientific">Neolecta irregularis (strain DAH-3)</name>
    <dbReference type="NCBI Taxonomy" id="1198029"/>
    <lineage>
        <taxon>Eukaryota</taxon>
        <taxon>Fungi</taxon>
        <taxon>Dikarya</taxon>
        <taxon>Ascomycota</taxon>
        <taxon>Taphrinomycotina</taxon>
        <taxon>Neolectales</taxon>
        <taxon>Neolectaceae</taxon>
        <taxon>Neolecta</taxon>
    </lineage>
</organism>
<dbReference type="Gene3D" id="1.10.220.150">
    <property type="entry name" value="Arf GTPase activating protein"/>
    <property type="match status" value="1"/>
</dbReference>
<gene>
    <name evidence="8" type="ORF">NEOLI_004559</name>
</gene>
<dbReference type="InterPro" id="IPR037278">
    <property type="entry name" value="ARFGAP/RecO"/>
</dbReference>
<feature type="region of interest" description="Disordered" evidence="6">
    <location>
        <begin position="116"/>
        <end position="179"/>
    </location>
</feature>
<dbReference type="PANTHER" id="PTHR46395:SF1">
    <property type="entry name" value="ADP-RIBOSYLATION FACTOR GTPASE-ACTIVATING PROTEIN 1"/>
    <property type="match status" value="1"/>
</dbReference>
<dbReference type="Pfam" id="PF01412">
    <property type="entry name" value="ArfGap"/>
    <property type="match status" value="1"/>
</dbReference>
<feature type="domain" description="Arf-GAP" evidence="7">
    <location>
        <begin position="4"/>
        <end position="121"/>
    </location>
</feature>
<dbReference type="Proteomes" id="UP000186594">
    <property type="component" value="Unassembled WGS sequence"/>
</dbReference>
<evidence type="ECO:0000256" key="5">
    <source>
        <dbReference type="PROSITE-ProRule" id="PRU00288"/>
    </source>
</evidence>
<proteinExistence type="predicted"/>
<dbReference type="FunFam" id="1.10.220.150:FF:000014">
    <property type="entry name" value="ADP-ribosylation factor GTPase-activating protein"/>
    <property type="match status" value="1"/>
</dbReference>
<dbReference type="SUPFAM" id="SSF57863">
    <property type="entry name" value="ArfGap/RecO-like zinc finger"/>
    <property type="match status" value="1"/>
</dbReference>
<evidence type="ECO:0000256" key="3">
    <source>
        <dbReference type="ARBA" id="ARBA00022771"/>
    </source>
</evidence>
<dbReference type="OMA" id="MWEIDPE"/>
<feature type="compositionally biased region" description="Polar residues" evidence="6">
    <location>
        <begin position="280"/>
        <end position="303"/>
    </location>
</feature>
<reference evidence="8 9" key="1">
    <citation type="submission" date="2016-04" db="EMBL/GenBank/DDBJ databases">
        <title>Evolutionary innovation and constraint leading to complex multicellularity in the Ascomycota.</title>
        <authorList>
            <person name="Cisse O."/>
            <person name="Nguyen A."/>
            <person name="Hewitt D.A."/>
            <person name="Jedd G."/>
            <person name="Stajich J.E."/>
        </authorList>
    </citation>
    <scope>NUCLEOTIDE SEQUENCE [LARGE SCALE GENOMIC DNA]</scope>
    <source>
        <strain evidence="8 9">DAH-3</strain>
    </source>
</reference>
<keyword evidence="1" id="KW-0343">GTPase activation</keyword>
<keyword evidence="9" id="KW-1185">Reference proteome</keyword>
<evidence type="ECO:0000256" key="4">
    <source>
        <dbReference type="ARBA" id="ARBA00022833"/>
    </source>
</evidence>
<feature type="compositionally biased region" description="Polar residues" evidence="6">
    <location>
        <begin position="134"/>
        <end position="153"/>
    </location>
</feature>
<dbReference type="EMBL" id="LXFE01001494">
    <property type="protein sequence ID" value="OLL23563.1"/>
    <property type="molecule type" value="Genomic_DNA"/>
</dbReference>
<sequence>MSNKETLQQLQKIPTNGKCADCGAPAPQWASISYGIFICLECSGQHRSLGTHISFVRSVTMDTWSDAQVKKMEIGGNAKVLEFFEQSPEYLSSMSIKDKYSSDFAEDYREKLEAEAEGRSWTKIARKPKEPCNRNPTPISRSRTPNSQPNNRNEAYFTSLGLENSRRSDTVPPSQGGKYTGFGSEPISVTTPMPQAPSVDEFTQDPLAALSKGWGFLSNVISTQAKNINEKVVQPGMQKLSDPELHNDARRVLSNFGNVVQETGKYGIQTARGLVDGTSIGRSTATPQQHDSQLDSVNYVNSSKNEDLKVGKAKTNDGWGADW</sequence>
<dbReference type="GO" id="GO:0008270">
    <property type="term" value="F:zinc ion binding"/>
    <property type="evidence" value="ECO:0007669"/>
    <property type="project" value="UniProtKB-KW"/>
</dbReference>
<evidence type="ECO:0000256" key="1">
    <source>
        <dbReference type="ARBA" id="ARBA00022468"/>
    </source>
</evidence>
<keyword evidence="3 5" id="KW-0863">Zinc-finger</keyword>
<dbReference type="GO" id="GO:0032012">
    <property type="term" value="P:regulation of ARF protein signal transduction"/>
    <property type="evidence" value="ECO:0007669"/>
    <property type="project" value="TreeGrafter"/>
</dbReference>
<dbReference type="InterPro" id="IPR001164">
    <property type="entry name" value="ArfGAP_dom"/>
</dbReference>
<accession>A0A1U7LLV3</accession>
<dbReference type="PANTHER" id="PTHR46395">
    <property type="entry name" value="ADP-RIBOSYLATION FACTOR GTPASE-ACTIVATING PROTEIN 1"/>
    <property type="match status" value="1"/>
</dbReference>
<dbReference type="SMART" id="SM00105">
    <property type="entry name" value="ArfGap"/>
    <property type="match status" value="1"/>
</dbReference>
<evidence type="ECO:0000313" key="9">
    <source>
        <dbReference type="Proteomes" id="UP000186594"/>
    </source>
</evidence>
<dbReference type="CDD" id="cd08830">
    <property type="entry name" value="ArfGap_ArfGap1"/>
    <property type="match status" value="1"/>
</dbReference>
<dbReference type="AlphaFoldDB" id="A0A1U7LLV3"/>
<keyword evidence="4" id="KW-0862">Zinc</keyword>
<dbReference type="OrthoDB" id="983479at2759"/>
<dbReference type="InterPro" id="IPR038508">
    <property type="entry name" value="ArfGAP_dom_sf"/>
</dbReference>
<dbReference type="STRING" id="1198029.A0A1U7LLV3"/>
<keyword evidence="2" id="KW-0479">Metal-binding</keyword>
<evidence type="ECO:0000313" key="8">
    <source>
        <dbReference type="EMBL" id="OLL23563.1"/>
    </source>
</evidence>
<dbReference type="GO" id="GO:0030100">
    <property type="term" value="P:regulation of endocytosis"/>
    <property type="evidence" value="ECO:0007669"/>
    <property type="project" value="TreeGrafter"/>
</dbReference>
<evidence type="ECO:0000259" key="7">
    <source>
        <dbReference type="PROSITE" id="PS50115"/>
    </source>
</evidence>
<evidence type="ECO:0000256" key="2">
    <source>
        <dbReference type="ARBA" id="ARBA00022723"/>
    </source>
</evidence>
<dbReference type="GO" id="GO:0000139">
    <property type="term" value="C:Golgi membrane"/>
    <property type="evidence" value="ECO:0007669"/>
    <property type="project" value="TreeGrafter"/>
</dbReference>
<evidence type="ECO:0000256" key="6">
    <source>
        <dbReference type="SAM" id="MobiDB-lite"/>
    </source>
</evidence>
<protein>
    <recommendedName>
        <fullName evidence="7">Arf-GAP domain-containing protein</fullName>
    </recommendedName>
</protein>
<name>A0A1U7LLV3_NEOID</name>
<dbReference type="GO" id="GO:0005096">
    <property type="term" value="F:GTPase activator activity"/>
    <property type="evidence" value="ECO:0007669"/>
    <property type="project" value="UniProtKB-KW"/>
</dbReference>
<dbReference type="PROSITE" id="PS50115">
    <property type="entry name" value="ARFGAP"/>
    <property type="match status" value="1"/>
</dbReference>
<feature type="region of interest" description="Disordered" evidence="6">
    <location>
        <begin position="279"/>
        <end position="323"/>
    </location>
</feature>
<dbReference type="PRINTS" id="PR00405">
    <property type="entry name" value="REVINTRACTNG"/>
</dbReference>
<comment type="caution">
    <text evidence="8">The sequence shown here is derived from an EMBL/GenBank/DDBJ whole genome shotgun (WGS) entry which is preliminary data.</text>
</comment>